<reference evidence="5" key="1">
    <citation type="journal article" date="2021" name="Evol. Appl.">
        <title>The genome of the Pyrenean desman and the effects of bottlenecks and inbreeding on the genomic landscape of an endangered species.</title>
        <authorList>
            <person name="Escoda L."/>
            <person name="Castresana J."/>
        </authorList>
    </citation>
    <scope>NUCLEOTIDE SEQUENCE</scope>
    <source>
        <strain evidence="5">IBE-C5619</strain>
    </source>
</reference>
<accession>A0A8J5ZZB4</accession>
<dbReference type="InterPro" id="IPR032675">
    <property type="entry name" value="LRR_dom_sf"/>
</dbReference>
<evidence type="ECO:0000256" key="3">
    <source>
        <dbReference type="ARBA" id="ARBA00022737"/>
    </source>
</evidence>
<evidence type="ECO:0000313" key="6">
    <source>
        <dbReference type="Proteomes" id="UP000700334"/>
    </source>
</evidence>
<evidence type="ECO:0000256" key="1">
    <source>
        <dbReference type="ARBA" id="ARBA00009552"/>
    </source>
</evidence>
<protein>
    <recommendedName>
        <fullName evidence="4">Leucine-rich repeat-containing protein 14B</fullName>
    </recommendedName>
</protein>
<name>A0A8J5ZZB4_GALPY</name>
<dbReference type="SUPFAM" id="SSF52047">
    <property type="entry name" value="RNI-like"/>
    <property type="match status" value="1"/>
</dbReference>
<keyword evidence="6" id="KW-1185">Reference proteome</keyword>
<keyword evidence="3" id="KW-0677">Repeat</keyword>
<proteinExistence type="inferred from homology"/>
<comment type="similarity">
    <text evidence="1">Belongs to the PRAME family. LRRC14 subfamily.</text>
</comment>
<keyword evidence="2" id="KW-0433">Leucine-rich repeat</keyword>
<dbReference type="Gene3D" id="3.80.10.10">
    <property type="entry name" value="Ribonuclease Inhibitor"/>
    <property type="match status" value="1"/>
</dbReference>
<dbReference type="PANTHER" id="PTHR14224">
    <property type="entry name" value="SIMILAR TO PREFERENTIALLY EXPRESSED ANTIGEN IN MELANOMA-LIKE 3"/>
    <property type="match status" value="1"/>
</dbReference>
<dbReference type="InterPro" id="IPR050694">
    <property type="entry name" value="LRRC14/PRAME"/>
</dbReference>
<dbReference type="AlphaFoldDB" id="A0A8J5ZZB4"/>
<evidence type="ECO:0000256" key="2">
    <source>
        <dbReference type="ARBA" id="ARBA00022614"/>
    </source>
</evidence>
<evidence type="ECO:0000313" key="5">
    <source>
        <dbReference type="EMBL" id="KAG8512336.1"/>
    </source>
</evidence>
<organism evidence="5 6">
    <name type="scientific">Galemys pyrenaicus</name>
    <name type="common">Iberian desman</name>
    <name type="synonym">Pyrenean desman</name>
    <dbReference type="NCBI Taxonomy" id="202257"/>
    <lineage>
        <taxon>Eukaryota</taxon>
        <taxon>Metazoa</taxon>
        <taxon>Chordata</taxon>
        <taxon>Craniata</taxon>
        <taxon>Vertebrata</taxon>
        <taxon>Euteleostomi</taxon>
        <taxon>Mammalia</taxon>
        <taxon>Eutheria</taxon>
        <taxon>Laurasiatheria</taxon>
        <taxon>Eulipotyphla</taxon>
        <taxon>Talpidae</taxon>
        <taxon>Galemys</taxon>
    </lineage>
</organism>
<gene>
    <name evidence="5" type="ORF">J0S82_008894</name>
</gene>
<dbReference type="OrthoDB" id="8875973at2759"/>
<sequence length="517" mass="56253">MQRGDASGDGTMRSLRTLSAEALVSHPQVAPGLAGVAHNLYPLLFKASYLLEQAELIRLLLERWPLEQFLLGALLGPSTDHPQDLRAWACRVCLQACVQGLSDHVLRAGGGRLRVADLTGLRDVQEQHCRCGRALGRWGRTELLARTCCQLQAGNLAAGCPLEVLADLFITEGNFEVAVQALEGGGPLRLRCLSFRADSLDPGQLLHVLRLVGPGQLRRLAVVHSVRLHAGLVQQLLAQGFPRLVSLTLPTKAFDAPPACSPHPDSQDALLTSIARELSQMTQLAELSVAFSTLTGKVQRLLSPLQTPLRALDLAHCSLSHADLVFLANSTHAAHLEELDLSGHPLVSLYPSTFFQLLRRAAETLRTLTLEECGLEDSHVGLLTVALGPCQQLRELRLLGNPLSAGSLRRLLTALCALPRLQGVQLPVPRDCYPVGSAYPLEEPAQSKFDQHKYEAITAELRVDLLRAGRADIQVSTPLLGSFDPDLQETSNELGTRLLRALRDALENLSRALKQME</sequence>
<comment type="caution">
    <text evidence="5">The sequence shown here is derived from an EMBL/GenBank/DDBJ whole genome shotgun (WGS) entry which is preliminary data.</text>
</comment>
<dbReference type="EMBL" id="JAGFMF010011799">
    <property type="protein sequence ID" value="KAG8512336.1"/>
    <property type="molecule type" value="Genomic_DNA"/>
</dbReference>
<dbReference type="Proteomes" id="UP000700334">
    <property type="component" value="Unassembled WGS sequence"/>
</dbReference>
<evidence type="ECO:0000256" key="4">
    <source>
        <dbReference type="ARBA" id="ARBA00067566"/>
    </source>
</evidence>
<dbReference type="PANTHER" id="PTHR14224:SF27">
    <property type="entry name" value="LEUCINE-RICH REPEAT-CONTAINING PROTEIN 14B"/>
    <property type="match status" value="1"/>
</dbReference>
<dbReference type="FunFam" id="3.80.10.10:FF:000313">
    <property type="entry name" value="Leucine rich repeat containing 14B"/>
    <property type="match status" value="1"/>
</dbReference>
<dbReference type="GO" id="GO:0005737">
    <property type="term" value="C:cytoplasm"/>
    <property type="evidence" value="ECO:0007669"/>
    <property type="project" value="TreeGrafter"/>
</dbReference>